<dbReference type="InterPro" id="IPR035907">
    <property type="entry name" value="Hppk_sf"/>
</dbReference>
<dbReference type="UniPathway" id="UPA00077">
    <property type="reaction ID" value="UER00155"/>
</dbReference>
<evidence type="ECO:0000259" key="10">
    <source>
        <dbReference type="PROSITE" id="PS00794"/>
    </source>
</evidence>
<dbReference type="KEGG" id="jeo:JMA_00990"/>
<dbReference type="PANTHER" id="PTHR43071:SF1">
    <property type="entry name" value="2-AMINO-4-HYDROXY-6-HYDROXYMETHYLDIHYDROPTERIDINE PYROPHOSPHOKINASE"/>
    <property type="match status" value="1"/>
</dbReference>
<feature type="domain" description="7,8-dihydro-6-hydroxymethylpterin-pyrophosphokinase" evidence="10">
    <location>
        <begin position="88"/>
        <end position="99"/>
    </location>
</feature>
<evidence type="ECO:0000313" key="12">
    <source>
        <dbReference type="Proteomes" id="UP000031449"/>
    </source>
</evidence>
<dbReference type="CDD" id="cd00483">
    <property type="entry name" value="HPPK"/>
    <property type="match status" value="1"/>
</dbReference>
<evidence type="ECO:0000256" key="6">
    <source>
        <dbReference type="ARBA" id="ARBA00022777"/>
    </source>
</evidence>
<name>A0A0B5AH65_9BACL</name>
<evidence type="ECO:0000313" key="11">
    <source>
        <dbReference type="EMBL" id="AJD89416.1"/>
    </source>
</evidence>
<dbReference type="Proteomes" id="UP000031449">
    <property type="component" value="Chromosome"/>
</dbReference>
<protein>
    <recommendedName>
        <fullName evidence="3">2-amino-4-hydroxy-6-hydroxymethyldihydropteridine diphosphokinase</fullName>
        <ecNumber evidence="3">2.7.6.3</ecNumber>
    </recommendedName>
</protein>
<evidence type="ECO:0000256" key="1">
    <source>
        <dbReference type="ARBA" id="ARBA00000198"/>
    </source>
</evidence>
<dbReference type="EC" id="2.7.6.3" evidence="3"/>
<dbReference type="OrthoDB" id="9808041at2"/>
<keyword evidence="9" id="KW-0175">Coiled coil</keyword>
<reference evidence="11 12" key="1">
    <citation type="submission" date="2014-08" db="EMBL/GenBank/DDBJ databases">
        <title>Complete genome of a marine bacteria Jeotgalibacillus malaysiensis.</title>
        <authorList>
            <person name="Yaakop A.S."/>
            <person name="Chan K.-G."/>
            <person name="Goh K.M."/>
        </authorList>
    </citation>
    <scope>NUCLEOTIDE SEQUENCE [LARGE SCALE GENOMIC DNA]</scope>
    <source>
        <strain evidence="11 12">D5</strain>
    </source>
</reference>
<dbReference type="GO" id="GO:0003848">
    <property type="term" value="F:2-amino-4-hydroxy-6-hydroxymethyldihydropteridine diphosphokinase activity"/>
    <property type="evidence" value="ECO:0007669"/>
    <property type="project" value="UniProtKB-EC"/>
</dbReference>
<dbReference type="SUPFAM" id="SSF55083">
    <property type="entry name" value="6-hydroxymethyl-7,8-dihydropterin pyrophosphokinase, HPPK"/>
    <property type="match status" value="1"/>
</dbReference>
<dbReference type="NCBIfam" id="TIGR01498">
    <property type="entry name" value="folK"/>
    <property type="match status" value="1"/>
</dbReference>
<proteinExistence type="predicted"/>
<keyword evidence="4 11" id="KW-0808">Transferase</keyword>
<evidence type="ECO:0000256" key="7">
    <source>
        <dbReference type="ARBA" id="ARBA00022840"/>
    </source>
</evidence>
<keyword evidence="12" id="KW-1185">Reference proteome</keyword>
<evidence type="ECO:0000256" key="4">
    <source>
        <dbReference type="ARBA" id="ARBA00022679"/>
    </source>
</evidence>
<feature type="coiled-coil region" evidence="9">
    <location>
        <begin position="60"/>
        <end position="87"/>
    </location>
</feature>
<evidence type="ECO:0000256" key="8">
    <source>
        <dbReference type="ARBA" id="ARBA00022909"/>
    </source>
</evidence>
<dbReference type="GO" id="GO:0016301">
    <property type="term" value="F:kinase activity"/>
    <property type="evidence" value="ECO:0007669"/>
    <property type="project" value="UniProtKB-KW"/>
</dbReference>
<sequence>MHTAYLSLGSNIGQSKENLQAAVKLLDEIPSIEVTSVSSIYETDPVGYTDQQVFLNIAVAVKTELTAENLLNEAQQIEQTLGRERKIHWGPRVIDLDILLYNTDNIQSERLIVPHAYMHERSFVLVPLNEIAPDAVHPLTKSTVSELLQQTGSEGVRLWKETVYQRKENFLAL</sequence>
<dbReference type="PANTHER" id="PTHR43071">
    <property type="entry name" value="2-AMINO-4-HYDROXY-6-HYDROXYMETHYLDIHYDROPTERIDINE PYROPHOSPHOKINASE"/>
    <property type="match status" value="1"/>
</dbReference>
<evidence type="ECO:0000256" key="2">
    <source>
        <dbReference type="ARBA" id="ARBA00005051"/>
    </source>
</evidence>
<comment type="catalytic activity">
    <reaction evidence="1">
        <text>6-hydroxymethyl-7,8-dihydropterin + ATP = (7,8-dihydropterin-6-yl)methyl diphosphate + AMP + H(+)</text>
        <dbReference type="Rhea" id="RHEA:11412"/>
        <dbReference type="ChEBI" id="CHEBI:15378"/>
        <dbReference type="ChEBI" id="CHEBI:30616"/>
        <dbReference type="ChEBI" id="CHEBI:44841"/>
        <dbReference type="ChEBI" id="CHEBI:72950"/>
        <dbReference type="ChEBI" id="CHEBI:456215"/>
        <dbReference type="EC" id="2.7.6.3"/>
    </reaction>
</comment>
<keyword evidence="6 11" id="KW-0418">Kinase</keyword>
<evidence type="ECO:0000256" key="3">
    <source>
        <dbReference type="ARBA" id="ARBA00013253"/>
    </source>
</evidence>
<dbReference type="Gene3D" id="3.30.70.560">
    <property type="entry name" value="7,8-Dihydro-6-hydroxymethylpterin-pyrophosphokinase HPPK"/>
    <property type="match status" value="1"/>
</dbReference>
<dbReference type="Pfam" id="PF01288">
    <property type="entry name" value="HPPK"/>
    <property type="match status" value="1"/>
</dbReference>
<gene>
    <name evidence="11" type="ORF">JMA_00990</name>
</gene>
<dbReference type="InterPro" id="IPR000550">
    <property type="entry name" value="Hppk"/>
</dbReference>
<organism evidence="11 12">
    <name type="scientific">Jeotgalibacillus malaysiensis</name>
    <dbReference type="NCBI Taxonomy" id="1508404"/>
    <lineage>
        <taxon>Bacteria</taxon>
        <taxon>Bacillati</taxon>
        <taxon>Bacillota</taxon>
        <taxon>Bacilli</taxon>
        <taxon>Bacillales</taxon>
        <taxon>Caryophanaceae</taxon>
        <taxon>Jeotgalibacillus</taxon>
    </lineage>
</organism>
<dbReference type="HOGENOM" id="CLU_097916_1_2_9"/>
<dbReference type="GO" id="GO:0005524">
    <property type="term" value="F:ATP binding"/>
    <property type="evidence" value="ECO:0007669"/>
    <property type="project" value="UniProtKB-KW"/>
</dbReference>
<dbReference type="GO" id="GO:0046656">
    <property type="term" value="P:folic acid biosynthetic process"/>
    <property type="evidence" value="ECO:0007669"/>
    <property type="project" value="UniProtKB-KW"/>
</dbReference>
<dbReference type="BioCyc" id="JESP1508404:G14D9-9286-MONOMER"/>
<dbReference type="STRING" id="1508404.JMA_00990"/>
<dbReference type="GO" id="GO:0046654">
    <property type="term" value="P:tetrahydrofolate biosynthetic process"/>
    <property type="evidence" value="ECO:0007669"/>
    <property type="project" value="UniProtKB-UniPathway"/>
</dbReference>
<keyword evidence="8" id="KW-0289">Folate biosynthesis</keyword>
<dbReference type="AlphaFoldDB" id="A0A0B5AH65"/>
<accession>A0A0B5AH65</accession>
<dbReference type="PROSITE" id="PS00794">
    <property type="entry name" value="HPPK"/>
    <property type="match status" value="1"/>
</dbReference>
<keyword evidence="7" id="KW-0067">ATP-binding</keyword>
<evidence type="ECO:0000256" key="5">
    <source>
        <dbReference type="ARBA" id="ARBA00022741"/>
    </source>
</evidence>
<evidence type="ECO:0000256" key="9">
    <source>
        <dbReference type="SAM" id="Coils"/>
    </source>
</evidence>
<dbReference type="EMBL" id="CP009416">
    <property type="protein sequence ID" value="AJD89416.1"/>
    <property type="molecule type" value="Genomic_DNA"/>
</dbReference>
<keyword evidence="5" id="KW-0547">Nucleotide-binding</keyword>
<comment type="pathway">
    <text evidence="2">Cofactor biosynthesis; tetrahydrofolate biosynthesis; 2-amino-4-hydroxy-6-hydroxymethyl-7,8-dihydropteridine diphosphate from 7,8-dihydroneopterin triphosphate: step 4/4.</text>
</comment>